<name>A0A2J6SJK1_9HELO</name>
<dbReference type="RefSeq" id="XP_024727852.1">
    <property type="nucleotide sequence ID" value="XM_024871151.1"/>
</dbReference>
<dbReference type="GeneID" id="36579233"/>
<evidence type="ECO:0000313" key="3">
    <source>
        <dbReference type="Proteomes" id="UP000235371"/>
    </source>
</evidence>
<gene>
    <name evidence="2" type="ORF">K444DRAFT_221901</name>
</gene>
<organism evidence="2 3">
    <name type="scientific">Hyaloscypha bicolor E</name>
    <dbReference type="NCBI Taxonomy" id="1095630"/>
    <lineage>
        <taxon>Eukaryota</taxon>
        <taxon>Fungi</taxon>
        <taxon>Dikarya</taxon>
        <taxon>Ascomycota</taxon>
        <taxon>Pezizomycotina</taxon>
        <taxon>Leotiomycetes</taxon>
        <taxon>Helotiales</taxon>
        <taxon>Hyaloscyphaceae</taxon>
        <taxon>Hyaloscypha</taxon>
        <taxon>Hyaloscypha bicolor</taxon>
    </lineage>
</organism>
<accession>A0A2J6SJK1</accession>
<dbReference type="EMBL" id="KZ613912">
    <property type="protein sequence ID" value="PMD50948.1"/>
    <property type="molecule type" value="Genomic_DNA"/>
</dbReference>
<evidence type="ECO:0000256" key="1">
    <source>
        <dbReference type="SAM" id="Phobius"/>
    </source>
</evidence>
<protein>
    <submittedName>
        <fullName evidence="2">Uncharacterized protein</fullName>
    </submittedName>
</protein>
<keyword evidence="3" id="KW-1185">Reference proteome</keyword>
<dbReference type="InParanoid" id="A0A2J6SJK1"/>
<proteinExistence type="predicted"/>
<reference evidence="2 3" key="1">
    <citation type="submission" date="2016-04" db="EMBL/GenBank/DDBJ databases">
        <title>A degradative enzymes factory behind the ericoid mycorrhizal symbiosis.</title>
        <authorList>
            <consortium name="DOE Joint Genome Institute"/>
            <person name="Martino E."/>
            <person name="Morin E."/>
            <person name="Grelet G."/>
            <person name="Kuo A."/>
            <person name="Kohler A."/>
            <person name="Daghino S."/>
            <person name="Barry K."/>
            <person name="Choi C."/>
            <person name="Cichocki N."/>
            <person name="Clum A."/>
            <person name="Copeland A."/>
            <person name="Hainaut M."/>
            <person name="Haridas S."/>
            <person name="Labutti K."/>
            <person name="Lindquist E."/>
            <person name="Lipzen A."/>
            <person name="Khouja H.-R."/>
            <person name="Murat C."/>
            <person name="Ohm R."/>
            <person name="Olson A."/>
            <person name="Spatafora J."/>
            <person name="Veneault-Fourrey C."/>
            <person name="Henrissat B."/>
            <person name="Grigoriev I."/>
            <person name="Martin F."/>
            <person name="Perotto S."/>
        </authorList>
    </citation>
    <scope>NUCLEOTIDE SEQUENCE [LARGE SCALE GENOMIC DNA]</scope>
    <source>
        <strain evidence="2 3">E</strain>
    </source>
</reference>
<keyword evidence="1" id="KW-0472">Membrane</keyword>
<keyword evidence="1" id="KW-1133">Transmembrane helix</keyword>
<dbReference type="AlphaFoldDB" id="A0A2J6SJK1"/>
<evidence type="ECO:0000313" key="2">
    <source>
        <dbReference type="EMBL" id="PMD50948.1"/>
    </source>
</evidence>
<feature type="transmembrane region" description="Helical" evidence="1">
    <location>
        <begin position="70"/>
        <end position="93"/>
    </location>
</feature>
<keyword evidence="1" id="KW-0812">Transmembrane</keyword>
<dbReference type="Proteomes" id="UP000235371">
    <property type="component" value="Unassembled WGS sequence"/>
</dbReference>
<sequence>MVSKRNRTRRLRGNPGLKDHFREDAARILVDQIAGTQLRLWVCLTFPLTSDALHPVPAFPFRKPPFHCRVLLFSFLAPTWQLISLVLFEYLPFRSKVFLFSLLAADLYGDV</sequence>